<reference evidence="1 2" key="1">
    <citation type="journal article" date="2020" name="Front. Microbiol.">
        <title>Single-cell genomics of novel Actinobacteria with the Wood-Ljungdahl pathway discovered in a serpentinizing system.</title>
        <authorList>
            <person name="Merino N."/>
            <person name="Kawai M."/>
            <person name="Boyd E.S."/>
            <person name="Colman D.R."/>
            <person name="McGlynn S.E."/>
            <person name="Nealson K.H."/>
            <person name="Kurokawa K."/>
            <person name="Hongoh Y."/>
        </authorList>
    </citation>
    <scope>NUCLEOTIDE SEQUENCE [LARGE SCALE GENOMIC DNA]</scope>
    <source>
        <strain evidence="1 2">S34</strain>
    </source>
</reference>
<gene>
    <name evidence="1" type="ORF">HKBW3S34_02559</name>
</gene>
<organism evidence="1 2">
    <name type="scientific">Candidatus Hakubella thermalkaliphila</name>
    <dbReference type="NCBI Taxonomy" id="2754717"/>
    <lineage>
        <taxon>Bacteria</taxon>
        <taxon>Bacillati</taxon>
        <taxon>Actinomycetota</taxon>
        <taxon>Actinomycetota incertae sedis</taxon>
        <taxon>Candidatus Hakubellales</taxon>
        <taxon>Candidatus Hakubellaceae</taxon>
        <taxon>Candidatus Hakubella</taxon>
    </lineage>
</organism>
<dbReference type="Proteomes" id="UP000588083">
    <property type="component" value="Unassembled WGS sequence"/>
</dbReference>
<evidence type="ECO:0000313" key="2">
    <source>
        <dbReference type="Proteomes" id="UP000588083"/>
    </source>
</evidence>
<proteinExistence type="predicted"/>
<accession>A0A6V8PHA4</accession>
<comment type="caution">
    <text evidence="1">The sequence shown here is derived from an EMBL/GenBank/DDBJ whole genome shotgun (WGS) entry which is preliminary data.</text>
</comment>
<keyword evidence="2" id="KW-1185">Reference proteome</keyword>
<name>A0A6V8PHA4_9ACTN</name>
<feature type="non-terminal residue" evidence="1">
    <location>
        <position position="1"/>
    </location>
</feature>
<evidence type="ECO:0000313" key="1">
    <source>
        <dbReference type="EMBL" id="GFP31637.1"/>
    </source>
</evidence>
<sequence>PNIIPLPGIFLKSIKEKKVTKMGSG</sequence>
<dbReference type="AlphaFoldDB" id="A0A6V8PHA4"/>
<protein>
    <submittedName>
        <fullName evidence="1">Uncharacterized protein</fullName>
    </submittedName>
</protein>
<dbReference type="EMBL" id="BLRZ01000469">
    <property type="protein sequence ID" value="GFP31637.1"/>
    <property type="molecule type" value="Genomic_DNA"/>
</dbReference>